<reference evidence="2 3" key="2">
    <citation type="submission" date="2017-08" db="EMBL/GenBank/DDBJ databases">
        <title>WGS of novel Burkholderia cepaca complex species.</title>
        <authorList>
            <person name="Lipuma J."/>
            <person name="Spilker T."/>
        </authorList>
    </citation>
    <scope>NUCLEOTIDE SEQUENCE [LARGE SCALE GENOMIC DNA]</scope>
    <source>
        <strain evidence="2 3">AU17325</strain>
    </source>
</reference>
<gene>
    <name evidence="2" type="ORF">CFB84_08390</name>
</gene>
<evidence type="ECO:0000256" key="1">
    <source>
        <dbReference type="SAM" id="MobiDB-lite"/>
    </source>
</evidence>
<evidence type="ECO:0000313" key="2">
    <source>
        <dbReference type="EMBL" id="OXI48898.1"/>
    </source>
</evidence>
<organism evidence="2 3">
    <name type="scientific">Burkholderia aenigmatica</name>
    <dbReference type="NCBI Taxonomy" id="2015348"/>
    <lineage>
        <taxon>Bacteria</taxon>
        <taxon>Pseudomonadati</taxon>
        <taxon>Pseudomonadota</taxon>
        <taxon>Betaproteobacteria</taxon>
        <taxon>Burkholderiales</taxon>
        <taxon>Burkholderiaceae</taxon>
        <taxon>Burkholderia</taxon>
        <taxon>Burkholderia cepacia complex</taxon>
    </lineage>
</organism>
<feature type="compositionally biased region" description="Basic residues" evidence="1">
    <location>
        <begin position="1"/>
        <end position="12"/>
    </location>
</feature>
<comment type="caution">
    <text evidence="2">The sequence shown here is derived from an EMBL/GenBank/DDBJ whole genome shotgun (WGS) entry which is preliminary data.</text>
</comment>
<reference evidence="3" key="1">
    <citation type="submission" date="2017-06" db="EMBL/GenBank/DDBJ databases">
        <authorList>
            <person name="LiPuma J."/>
            <person name="Spilker T."/>
        </authorList>
    </citation>
    <scope>NUCLEOTIDE SEQUENCE [LARGE SCALE GENOMIC DNA]</scope>
    <source>
        <strain evidence="3">AU17325</strain>
    </source>
</reference>
<dbReference type="Proteomes" id="UP000214600">
    <property type="component" value="Unassembled WGS sequence"/>
</dbReference>
<dbReference type="AlphaFoldDB" id="A0A228J2V0"/>
<name>A0A228J2V0_9BURK</name>
<accession>A0A228J2V0</accession>
<dbReference type="EMBL" id="NKFA01000003">
    <property type="protein sequence ID" value="OXI48898.1"/>
    <property type="molecule type" value="Genomic_DNA"/>
</dbReference>
<protein>
    <submittedName>
        <fullName evidence="2">Uncharacterized protein</fullName>
    </submittedName>
</protein>
<feature type="region of interest" description="Disordered" evidence="1">
    <location>
        <begin position="1"/>
        <end position="36"/>
    </location>
</feature>
<sequence length="71" mass="8156">MWRRSRPRRRLAPARSIERSGRAPSARPAVSRDAASPVIGRQRGAFLFHGSRLRASRGRTFDRRLFQSCHV</sequence>
<evidence type="ECO:0000313" key="3">
    <source>
        <dbReference type="Proteomes" id="UP000214600"/>
    </source>
</evidence>
<proteinExistence type="predicted"/>